<dbReference type="Pfam" id="PF08327">
    <property type="entry name" value="AHSA1"/>
    <property type="match status" value="1"/>
</dbReference>
<protein>
    <submittedName>
        <fullName evidence="3">SRPBCC family protein</fullName>
    </submittedName>
</protein>
<evidence type="ECO:0000313" key="4">
    <source>
        <dbReference type="Proteomes" id="UP000663792"/>
    </source>
</evidence>
<accession>A0A939BVA5</accession>
<sequence length="172" mass="18870">MTVDGTGRVETTGGTRRLVIEREFRASPEVVLACLTESPRLGRWIGIWSGTGGPGRTVQFVMTAEGATEPQPVTIAECRAPHRLVVDFEQDQDAWHLELDLAAVGDGGTTRLVFVQRLDFPGLESSVGPGWEYYLERLGAALAATPEPDWPTWDDYWPHQQAHYGGADPTGH</sequence>
<name>A0A939BVA5_9ACTN</name>
<proteinExistence type="inferred from homology"/>
<gene>
    <name evidence="3" type="ORF">JL106_03420</name>
</gene>
<dbReference type="InterPro" id="IPR013538">
    <property type="entry name" value="ASHA1/2-like_C"/>
</dbReference>
<dbReference type="EMBL" id="JAERWK010000005">
    <property type="protein sequence ID" value="MBM9466328.1"/>
    <property type="molecule type" value="Genomic_DNA"/>
</dbReference>
<dbReference type="RefSeq" id="WP_205259278.1">
    <property type="nucleotide sequence ID" value="NZ_JAERWK010000005.1"/>
</dbReference>
<comment type="similarity">
    <text evidence="1">Belongs to the AHA1 family.</text>
</comment>
<dbReference type="SUPFAM" id="SSF55961">
    <property type="entry name" value="Bet v1-like"/>
    <property type="match status" value="1"/>
</dbReference>
<dbReference type="InterPro" id="IPR023393">
    <property type="entry name" value="START-like_dom_sf"/>
</dbReference>
<dbReference type="AlphaFoldDB" id="A0A939BVA5"/>
<evidence type="ECO:0000256" key="1">
    <source>
        <dbReference type="ARBA" id="ARBA00006817"/>
    </source>
</evidence>
<organism evidence="3 4">
    <name type="scientific">Nakamurella leprariae</name>
    <dbReference type="NCBI Taxonomy" id="2803911"/>
    <lineage>
        <taxon>Bacteria</taxon>
        <taxon>Bacillati</taxon>
        <taxon>Actinomycetota</taxon>
        <taxon>Actinomycetes</taxon>
        <taxon>Nakamurellales</taxon>
        <taxon>Nakamurellaceae</taxon>
        <taxon>Nakamurella</taxon>
    </lineage>
</organism>
<comment type="caution">
    <text evidence="3">The sequence shown here is derived from an EMBL/GenBank/DDBJ whole genome shotgun (WGS) entry which is preliminary data.</text>
</comment>
<dbReference type="Proteomes" id="UP000663792">
    <property type="component" value="Unassembled WGS sequence"/>
</dbReference>
<reference evidence="3" key="1">
    <citation type="submission" date="2021-01" db="EMBL/GenBank/DDBJ databases">
        <title>YIM 132084 draft genome.</title>
        <authorList>
            <person name="An D."/>
        </authorList>
    </citation>
    <scope>NUCLEOTIDE SEQUENCE</scope>
    <source>
        <strain evidence="3">YIM 132084</strain>
    </source>
</reference>
<feature type="domain" description="Activator of Hsp90 ATPase homologue 1/2-like C-terminal" evidence="2">
    <location>
        <begin position="25"/>
        <end position="142"/>
    </location>
</feature>
<dbReference type="Gene3D" id="3.30.530.20">
    <property type="match status" value="1"/>
</dbReference>
<evidence type="ECO:0000313" key="3">
    <source>
        <dbReference type="EMBL" id="MBM9466328.1"/>
    </source>
</evidence>
<evidence type="ECO:0000259" key="2">
    <source>
        <dbReference type="Pfam" id="PF08327"/>
    </source>
</evidence>
<keyword evidence="4" id="KW-1185">Reference proteome</keyword>
<dbReference type="CDD" id="cd08899">
    <property type="entry name" value="SRPBCC_CalC_Aha1-like_6"/>
    <property type="match status" value="1"/>
</dbReference>